<dbReference type="RefSeq" id="WP_035379168.1">
    <property type="nucleotide sequence ID" value="NZ_JAUYUW010000001.1"/>
</dbReference>
<keyword evidence="2" id="KW-1185">Reference proteome</keyword>
<dbReference type="EMBL" id="JOKM01000048">
    <property type="protein sequence ID" value="KGB24295.1"/>
    <property type="molecule type" value="Genomic_DNA"/>
</dbReference>
<reference evidence="1 2" key="1">
    <citation type="submission" date="2014-06" db="EMBL/GenBank/DDBJ databases">
        <title>Functional and comparative genomic analyses of the Drosophila gut microbiota identify candidate symbiosis factors.</title>
        <authorList>
            <person name="Newell P.D."/>
            <person name="Chaston J.M."/>
            <person name="Douglas A.E."/>
        </authorList>
    </citation>
    <scope>NUCLEOTIDE SEQUENCE [LARGE SCALE GENOMIC DNA]</scope>
    <source>
        <strain evidence="1 2">DmCS_006</strain>
    </source>
</reference>
<comment type="caution">
    <text evidence="1">The sequence shown here is derived from an EMBL/GenBank/DDBJ whole genome shotgun (WGS) entry which is preliminary data.</text>
</comment>
<evidence type="ECO:0000313" key="2">
    <source>
        <dbReference type="Proteomes" id="UP000029448"/>
    </source>
</evidence>
<gene>
    <name evidence="1" type="ORF">AtDm6_1293</name>
</gene>
<dbReference type="Proteomes" id="UP000029448">
    <property type="component" value="Unassembled WGS sequence"/>
</dbReference>
<dbReference type="PATRIC" id="fig|104102.7.peg.1283"/>
<dbReference type="STRING" id="104102.AtDm6_1293"/>
<name>A0A094YQG8_9PROT</name>
<sequence length="102" mass="11400">MSARIAKDELMTAWVHGSGRIEFRPGVGFPDGMLPLCCGTRDAIRTALKARAWNGQYYAVPGITDRLSDQQAYECLEKLRVSQTGISPELISYYSAMNRRDV</sequence>
<dbReference type="AlphaFoldDB" id="A0A094YQG8"/>
<evidence type="ECO:0000313" key="1">
    <source>
        <dbReference type="EMBL" id="KGB24295.1"/>
    </source>
</evidence>
<accession>A0A094YQG8</accession>
<protein>
    <submittedName>
        <fullName evidence="1">Uncharacterized protein</fullName>
    </submittedName>
</protein>
<dbReference type="GeneID" id="89478994"/>
<proteinExistence type="predicted"/>
<organism evidence="1 2">
    <name type="scientific">Acetobacter tropicalis</name>
    <dbReference type="NCBI Taxonomy" id="104102"/>
    <lineage>
        <taxon>Bacteria</taxon>
        <taxon>Pseudomonadati</taxon>
        <taxon>Pseudomonadota</taxon>
        <taxon>Alphaproteobacteria</taxon>
        <taxon>Acetobacterales</taxon>
        <taxon>Acetobacteraceae</taxon>
        <taxon>Acetobacter</taxon>
    </lineage>
</organism>